<gene>
    <name evidence="3" type="ORF">FSW04_06045</name>
</gene>
<keyword evidence="4" id="KW-1185">Reference proteome</keyword>
<dbReference type="OrthoDB" id="9799036at2"/>
<evidence type="ECO:0000313" key="4">
    <source>
        <dbReference type="Proteomes" id="UP000321805"/>
    </source>
</evidence>
<dbReference type="Proteomes" id="UP000321805">
    <property type="component" value="Chromosome"/>
</dbReference>
<accession>A0A5B8U2J2</accession>
<organism evidence="3 4">
    <name type="scientific">Baekduia soli</name>
    <dbReference type="NCBI Taxonomy" id="496014"/>
    <lineage>
        <taxon>Bacteria</taxon>
        <taxon>Bacillati</taxon>
        <taxon>Actinomycetota</taxon>
        <taxon>Thermoleophilia</taxon>
        <taxon>Solirubrobacterales</taxon>
        <taxon>Baekduiaceae</taxon>
        <taxon>Baekduia</taxon>
    </lineage>
</organism>
<dbReference type="EMBL" id="CP042430">
    <property type="protein sequence ID" value="QEC47193.1"/>
    <property type="molecule type" value="Genomic_DNA"/>
</dbReference>
<dbReference type="PANTHER" id="PTHR31793">
    <property type="entry name" value="4-HYDROXYBENZOYL-COA THIOESTERASE FAMILY MEMBER"/>
    <property type="match status" value="1"/>
</dbReference>
<sequence length="140" mass="15443">MAGPDEERTRRRVHVRWRDLDTLGHLNSSVYHEYLEEGRGALVAGLGDDPADPFPWVLAHIELDYRHEVRREHGYVEIVTGVERVGSKSVTTTQRVLLPDGTVAAEGRAIIVAWDGRARGSRPLGERERAVLGGLAAADG</sequence>
<dbReference type="InterPro" id="IPR029069">
    <property type="entry name" value="HotDog_dom_sf"/>
</dbReference>
<dbReference type="InterPro" id="IPR050563">
    <property type="entry name" value="4-hydroxybenzoyl-CoA_TE"/>
</dbReference>
<comment type="similarity">
    <text evidence="1">Belongs to the 4-hydroxybenzoyl-CoA thioesterase family.</text>
</comment>
<keyword evidence="2" id="KW-0378">Hydrolase</keyword>
<dbReference type="GO" id="GO:0047617">
    <property type="term" value="F:fatty acyl-CoA hydrolase activity"/>
    <property type="evidence" value="ECO:0007669"/>
    <property type="project" value="TreeGrafter"/>
</dbReference>
<name>A0A5B8U2J2_9ACTN</name>
<protein>
    <submittedName>
        <fullName evidence="3">Acyl-CoA thioesterase</fullName>
    </submittedName>
</protein>
<dbReference type="AlphaFoldDB" id="A0A5B8U2J2"/>
<evidence type="ECO:0000313" key="3">
    <source>
        <dbReference type="EMBL" id="QEC47193.1"/>
    </source>
</evidence>
<evidence type="ECO:0000256" key="2">
    <source>
        <dbReference type="ARBA" id="ARBA00022801"/>
    </source>
</evidence>
<evidence type="ECO:0000256" key="1">
    <source>
        <dbReference type="ARBA" id="ARBA00005953"/>
    </source>
</evidence>
<proteinExistence type="inferred from homology"/>
<reference evidence="3 4" key="1">
    <citation type="journal article" date="2018" name="J. Microbiol.">
        <title>Baekduia soli gen. nov., sp. nov., a novel bacterium isolated from the soil of Baekdu Mountain and proposal of a novel family name, Baekduiaceae fam. nov.</title>
        <authorList>
            <person name="An D.S."/>
            <person name="Siddiqi M.Z."/>
            <person name="Kim K.H."/>
            <person name="Yu H.S."/>
            <person name="Im W.T."/>
        </authorList>
    </citation>
    <scope>NUCLEOTIDE SEQUENCE [LARGE SCALE GENOMIC DNA]</scope>
    <source>
        <strain evidence="3 4">BR7-21</strain>
    </source>
</reference>
<dbReference type="KEGG" id="bsol:FSW04_06045"/>
<dbReference type="RefSeq" id="WP_146917355.1">
    <property type="nucleotide sequence ID" value="NZ_CP042430.1"/>
</dbReference>
<dbReference type="PANTHER" id="PTHR31793:SF27">
    <property type="entry name" value="NOVEL THIOESTERASE SUPERFAMILY DOMAIN AND SAPOSIN A-TYPE DOMAIN CONTAINING PROTEIN (0610012H03RIK)"/>
    <property type="match status" value="1"/>
</dbReference>
<dbReference type="SUPFAM" id="SSF54637">
    <property type="entry name" value="Thioesterase/thiol ester dehydrase-isomerase"/>
    <property type="match status" value="1"/>
</dbReference>
<dbReference type="Pfam" id="PF13279">
    <property type="entry name" value="4HBT_2"/>
    <property type="match status" value="1"/>
</dbReference>
<dbReference type="CDD" id="cd00586">
    <property type="entry name" value="4HBT"/>
    <property type="match status" value="1"/>
</dbReference>
<dbReference type="Gene3D" id="3.10.129.10">
    <property type="entry name" value="Hotdog Thioesterase"/>
    <property type="match status" value="1"/>
</dbReference>